<name>A0ABP8JWZ1_9MICO</name>
<keyword evidence="2" id="KW-0808">Transferase</keyword>
<dbReference type="InterPro" id="IPR028098">
    <property type="entry name" value="Glyco_trans_4-like_N"/>
</dbReference>
<feature type="domain" description="Glycosyl transferase family 1" evidence="3">
    <location>
        <begin position="212"/>
        <end position="369"/>
    </location>
</feature>
<dbReference type="RefSeq" id="WP_345201223.1">
    <property type="nucleotide sequence ID" value="NZ_BAABGM010000001.1"/>
</dbReference>
<feature type="domain" description="Glycosyltransferase subfamily 4-like N-terminal" evidence="4">
    <location>
        <begin position="19"/>
        <end position="203"/>
    </location>
</feature>
<dbReference type="InterPro" id="IPR050194">
    <property type="entry name" value="Glycosyltransferase_grp1"/>
</dbReference>
<organism evidence="5 6">
    <name type="scientific">Fodinibacter luteus</name>
    <dbReference type="NCBI Taxonomy" id="552064"/>
    <lineage>
        <taxon>Bacteria</taxon>
        <taxon>Bacillati</taxon>
        <taxon>Actinomycetota</taxon>
        <taxon>Actinomycetes</taxon>
        <taxon>Micrococcales</taxon>
        <taxon>Intrasporangiaceae</taxon>
        <taxon>Fodinibacter (ex Wang et al. 2009)</taxon>
    </lineage>
</organism>
<dbReference type="Gene3D" id="3.40.50.2000">
    <property type="entry name" value="Glycogen Phosphorylase B"/>
    <property type="match status" value="2"/>
</dbReference>
<proteinExistence type="predicted"/>
<keyword evidence="6" id="KW-1185">Reference proteome</keyword>
<dbReference type="PANTHER" id="PTHR45947:SF13">
    <property type="entry name" value="TRANSFERASE"/>
    <property type="match status" value="1"/>
</dbReference>
<dbReference type="InterPro" id="IPR001296">
    <property type="entry name" value="Glyco_trans_1"/>
</dbReference>
<dbReference type="EMBL" id="BAABGM010000001">
    <property type="protein sequence ID" value="GAA4397000.1"/>
    <property type="molecule type" value="Genomic_DNA"/>
</dbReference>
<comment type="caution">
    <text evidence="5">The sequence shown here is derived from an EMBL/GenBank/DDBJ whole genome shotgun (WGS) entry which is preliminary data.</text>
</comment>
<evidence type="ECO:0000313" key="6">
    <source>
        <dbReference type="Proteomes" id="UP001500945"/>
    </source>
</evidence>
<keyword evidence="1" id="KW-0328">Glycosyltransferase</keyword>
<evidence type="ECO:0000259" key="4">
    <source>
        <dbReference type="Pfam" id="PF13439"/>
    </source>
</evidence>
<dbReference type="SUPFAM" id="SSF53756">
    <property type="entry name" value="UDP-Glycosyltransferase/glycogen phosphorylase"/>
    <property type="match status" value="1"/>
</dbReference>
<accession>A0ABP8JWZ1</accession>
<evidence type="ECO:0000313" key="5">
    <source>
        <dbReference type="EMBL" id="GAA4397000.1"/>
    </source>
</evidence>
<reference evidence="6" key="1">
    <citation type="journal article" date="2019" name="Int. J. Syst. Evol. Microbiol.">
        <title>The Global Catalogue of Microorganisms (GCM) 10K type strain sequencing project: providing services to taxonomists for standard genome sequencing and annotation.</title>
        <authorList>
            <consortium name="The Broad Institute Genomics Platform"/>
            <consortium name="The Broad Institute Genome Sequencing Center for Infectious Disease"/>
            <person name="Wu L."/>
            <person name="Ma J."/>
        </authorList>
    </citation>
    <scope>NUCLEOTIDE SEQUENCE [LARGE SCALE GENOMIC DNA]</scope>
    <source>
        <strain evidence="6">JCM 17809</strain>
    </source>
</reference>
<evidence type="ECO:0000256" key="1">
    <source>
        <dbReference type="ARBA" id="ARBA00022676"/>
    </source>
</evidence>
<dbReference type="Pfam" id="PF13439">
    <property type="entry name" value="Glyco_transf_4"/>
    <property type="match status" value="1"/>
</dbReference>
<protein>
    <submittedName>
        <fullName evidence="5">Glycosyltransferase</fullName>
    </submittedName>
</protein>
<gene>
    <name evidence="5" type="ORF">GCM10023168_01550</name>
</gene>
<dbReference type="PANTHER" id="PTHR45947">
    <property type="entry name" value="SULFOQUINOVOSYL TRANSFERASE SQD2"/>
    <property type="match status" value="1"/>
</dbReference>
<dbReference type="Proteomes" id="UP001500945">
    <property type="component" value="Unassembled WGS sequence"/>
</dbReference>
<evidence type="ECO:0000259" key="3">
    <source>
        <dbReference type="Pfam" id="PF00534"/>
    </source>
</evidence>
<sequence length="400" mass="43782">MKVVVVHGRYRSTAPSGENHVVDQERAALRRTGHRVSTFERHSDDIAAWSLPRKAGLPLRSVRDRGTRRDLARHLERERPDVVHVHNTFPLLSPSVLQACADVGVPVVATIHNYKLLCASGDFFRDGRPCHDCADGRGAPGLLHGCYRGSRLATAPVVLGSVANRDAWRRLVSAYVFISGAQRDLMAPLRLPADRVFVKHNFVPEPGPVPGERERCVTYVGRLDAAKGVPLLMAAWDSFRRRHPDSTLRLAVAGGGPLDGPVRAWARTHPSVDVLGLVPREEVWPLLARSIAVLVPSQWEETFGLVAVEAMAASVAPVAPASGSFPELVDDGVDGTLFRPGSAEGLALAIAGADADPGSYVEMGRRGRRTYERRFTLERGVDRLVEIYRFATTHPVVRDR</sequence>
<evidence type="ECO:0000256" key="2">
    <source>
        <dbReference type="ARBA" id="ARBA00022679"/>
    </source>
</evidence>
<dbReference type="Pfam" id="PF00534">
    <property type="entry name" value="Glycos_transf_1"/>
    <property type="match status" value="1"/>
</dbReference>